<dbReference type="InterPro" id="IPR009056">
    <property type="entry name" value="Cyt_c-like_dom"/>
</dbReference>
<name>A0A934MF74_9RHOB</name>
<evidence type="ECO:0000256" key="4">
    <source>
        <dbReference type="PROSITE-ProRule" id="PRU00433"/>
    </source>
</evidence>
<dbReference type="GO" id="GO:0009055">
    <property type="term" value="F:electron transfer activity"/>
    <property type="evidence" value="ECO:0007669"/>
    <property type="project" value="InterPro"/>
</dbReference>
<keyword evidence="1 4" id="KW-0349">Heme</keyword>
<gene>
    <name evidence="7" type="ORF">ILP92_15770</name>
</gene>
<feature type="signal peptide" evidence="5">
    <location>
        <begin position="1"/>
        <end position="18"/>
    </location>
</feature>
<dbReference type="GO" id="GO:0020037">
    <property type="term" value="F:heme binding"/>
    <property type="evidence" value="ECO:0007669"/>
    <property type="project" value="InterPro"/>
</dbReference>
<sequence>MVRVLALLVALIGSPLHAQEAQVAVPDALATSGLVDHLLPRFSLKTGLRLRPGDASPVARFGDAGAPVIAGPDRVWALEVLAPEGERFAAWLRSDVGKRTIAGFGDGQFSAATDVRKAKAETRVTGDVDKGARLAMDLCGRCHVIDDTNRMKGLGSTPSFEVLRTLPNWQGRFEAFYALAPHGAFTQVKDVTPPFDPRHPPPIVPLEMTLDDLEAIAAFAGTLPPADLGAPLQSR</sequence>
<evidence type="ECO:0000259" key="6">
    <source>
        <dbReference type="PROSITE" id="PS51007"/>
    </source>
</evidence>
<comment type="caution">
    <text evidence="7">The sequence shown here is derived from an EMBL/GenBank/DDBJ whole genome shotgun (WGS) entry which is preliminary data.</text>
</comment>
<dbReference type="RefSeq" id="WP_198917380.1">
    <property type="nucleotide sequence ID" value="NZ_JAEKPD010000018.1"/>
</dbReference>
<organism evidence="7 8">
    <name type="scientific">Palleronia pontilimi</name>
    <dbReference type="NCBI Taxonomy" id="1964209"/>
    <lineage>
        <taxon>Bacteria</taxon>
        <taxon>Pseudomonadati</taxon>
        <taxon>Pseudomonadota</taxon>
        <taxon>Alphaproteobacteria</taxon>
        <taxon>Rhodobacterales</taxon>
        <taxon>Roseobacteraceae</taxon>
        <taxon>Palleronia</taxon>
    </lineage>
</organism>
<dbReference type="Proteomes" id="UP000642488">
    <property type="component" value="Unassembled WGS sequence"/>
</dbReference>
<evidence type="ECO:0000313" key="8">
    <source>
        <dbReference type="Proteomes" id="UP000642488"/>
    </source>
</evidence>
<keyword evidence="2 4" id="KW-0479">Metal-binding</keyword>
<dbReference type="AlphaFoldDB" id="A0A934MF74"/>
<keyword evidence="8" id="KW-1185">Reference proteome</keyword>
<keyword evidence="3 4" id="KW-0408">Iron</keyword>
<dbReference type="EMBL" id="JAEKPD010000018">
    <property type="protein sequence ID" value="MBJ3764206.1"/>
    <property type="molecule type" value="Genomic_DNA"/>
</dbReference>
<feature type="domain" description="Cytochrome c" evidence="6">
    <location>
        <begin position="126"/>
        <end position="224"/>
    </location>
</feature>
<keyword evidence="5" id="KW-0732">Signal</keyword>
<dbReference type="GO" id="GO:0046872">
    <property type="term" value="F:metal ion binding"/>
    <property type="evidence" value="ECO:0007669"/>
    <property type="project" value="UniProtKB-KW"/>
</dbReference>
<proteinExistence type="predicted"/>
<dbReference type="SUPFAM" id="SSF46626">
    <property type="entry name" value="Cytochrome c"/>
    <property type="match status" value="1"/>
</dbReference>
<dbReference type="InterPro" id="IPR036909">
    <property type="entry name" value="Cyt_c-like_dom_sf"/>
</dbReference>
<reference evidence="7" key="1">
    <citation type="submission" date="2020-12" db="EMBL/GenBank/DDBJ databases">
        <title>Bacterial taxonomy.</title>
        <authorList>
            <person name="Pan X."/>
        </authorList>
    </citation>
    <scope>NUCLEOTIDE SEQUENCE</scope>
    <source>
        <strain evidence="7">KCTC 52957</strain>
    </source>
</reference>
<feature type="chain" id="PRO_5036957912" description="Cytochrome c domain-containing protein" evidence="5">
    <location>
        <begin position="19"/>
        <end position="235"/>
    </location>
</feature>
<evidence type="ECO:0000256" key="5">
    <source>
        <dbReference type="SAM" id="SignalP"/>
    </source>
</evidence>
<evidence type="ECO:0000256" key="1">
    <source>
        <dbReference type="ARBA" id="ARBA00022617"/>
    </source>
</evidence>
<protein>
    <recommendedName>
        <fullName evidence="6">Cytochrome c domain-containing protein</fullName>
    </recommendedName>
</protein>
<evidence type="ECO:0000313" key="7">
    <source>
        <dbReference type="EMBL" id="MBJ3764206.1"/>
    </source>
</evidence>
<evidence type="ECO:0000256" key="2">
    <source>
        <dbReference type="ARBA" id="ARBA00022723"/>
    </source>
</evidence>
<accession>A0A934MF74</accession>
<evidence type="ECO:0000256" key="3">
    <source>
        <dbReference type="ARBA" id="ARBA00023004"/>
    </source>
</evidence>
<dbReference type="PROSITE" id="PS51007">
    <property type="entry name" value="CYTC"/>
    <property type="match status" value="1"/>
</dbReference>